<keyword evidence="4 7" id="KW-0812">Transmembrane</keyword>
<evidence type="ECO:0000256" key="4">
    <source>
        <dbReference type="ARBA" id="ARBA00022692"/>
    </source>
</evidence>
<evidence type="ECO:0000256" key="6">
    <source>
        <dbReference type="ARBA" id="ARBA00023136"/>
    </source>
</evidence>
<reference evidence="9 10" key="1">
    <citation type="submission" date="2024-11" db="EMBL/GenBank/DDBJ databases">
        <title>Chromosome-level genome assembly of the freshwater bivalve Anodonta woodiana.</title>
        <authorList>
            <person name="Chen X."/>
        </authorList>
    </citation>
    <scope>NUCLEOTIDE SEQUENCE [LARGE SCALE GENOMIC DNA]</scope>
    <source>
        <strain evidence="9">MN2024</strain>
        <tissue evidence="9">Gills</tissue>
    </source>
</reference>
<evidence type="ECO:0000256" key="3">
    <source>
        <dbReference type="ARBA" id="ARBA00022475"/>
    </source>
</evidence>
<organism evidence="9 10">
    <name type="scientific">Sinanodonta woodiana</name>
    <name type="common">Chinese pond mussel</name>
    <name type="synonym">Anodonta woodiana</name>
    <dbReference type="NCBI Taxonomy" id="1069815"/>
    <lineage>
        <taxon>Eukaryota</taxon>
        <taxon>Metazoa</taxon>
        <taxon>Spiralia</taxon>
        <taxon>Lophotrochozoa</taxon>
        <taxon>Mollusca</taxon>
        <taxon>Bivalvia</taxon>
        <taxon>Autobranchia</taxon>
        <taxon>Heteroconchia</taxon>
        <taxon>Palaeoheterodonta</taxon>
        <taxon>Unionida</taxon>
        <taxon>Unionoidea</taxon>
        <taxon>Unionidae</taxon>
        <taxon>Unioninae</taxon>
        <taxon>Sinanodonta</taxon>
    </lineage>
</organism>
<dbReference type="InterPro" id="IPR018629">
    <property type="entry name" value="XK-rel"/>
</dbReference>
<evidence type="ECO:0000256" key="5">
    <source>
        <dbReference type="ARBA" id="ARBA00022989"/>
    </source>
</evidence>
<dbReference type="PANTHER" id="PTHR16024:SF6">
    <property type="entry name" value="XK-RELATED PROTEIN"/>
    <property type="match status" value="1"/>
</dbReference>
<evidence type="ECO:0000256" key="2">
    <source>
        <dbReference type="ARBA" id="ARBA00008789"/>
    </source>
</evidence>
<dbReference type="PANTHER" id="PTHR16024">
    <property type="entry name" value="XK-RELATED PROTEIN"/>
    <property type="match status" value="1"/>
</dbReference>
<protein>
    <recommendedName>
        <fullName evidence="7">XK-related protein</fullName>
    </recommendedName>
</protein>
<feature type="region of interest" description="Disordered" evidence="8">
    <location>
        <begin position="295"/>
        <end position="330"/>
    </location>
</feature>
<evidence type="ECO:0000313" key="9">
    <source>
        <dbReference type="EMBL" id="KAL3862659.1"/>
    </source>
</evidence>
<dbReference type="Proteomes" id="UP001634394">
    <property type="component" value="Unassembled WGS sequence"/>
</dbReference>
<feature type="compositionally biased region" description="Polar residues" evidence="8">
    <location>
        <begin position="307"/>
        <end position="316"/>
    </location>
</feature>
<evidence type="ECO:0000313" key="10">
    <source>
        <dbReference type="Proteomes" id="UP001634394"/>
    </source>
</evidence>
<accession>A0ABD3VM49</accession>
<feature type="transmembrane region" description="Helical" evidence="7">
    <location>
        <begin position="1021"/>
        <end position="1042"/>
    </location>
</feature>
<feature type="transmembrane region" description="Helical" evidence="7">
    <location>
        <begin position="740"/>
        <end position="764"/>
    </location>
</feature>
<proteinExistence type="inferred from homology"/>
<feature type="transmembrane region" description="Helical" evidence="7">
    <location>
        <begin position="961"/>
        <end position="978"/>
    </location>
</feature>
<evidence type="ECO:0000256" key="8">
    <source>
        <dbReference type="SAM" id="MobiDB-lite"/>
    </source>
</evidence>
<keyword evidence="10" id="KW-1185">Reference proteome</keyword>
<dbReference type="Pfam" id="PF09815">
    <property type="entry name" value="XK-related"/>
    <property type="match status" value="1"/>
</dbReference>
<feature type="transmembrane region" description="Helical" evidence="7">
    <location>
        <begin position="706"/>
        <end position="728"/>
    </location>
</feature>
<comment type="caution">
    <text evidence="9">The sequence shown here is derived from an EMBL/GenBank/DDBJ whole genome shotgun (WGS) entry which is preliminary data.</text>
</comment>
<feature type="transmembrane region" description="Helical" evidence="7">
    <location>
        <begin position="990"/>
        <end position="1009"/>
    </location>
</feature>
<feature type="transmembrane region" description="Helical" evidence="7">
    <location>
        <begin position="914"/>
        <end position="941"/>
    </location>
</feature>
<dbReference type="AlphaFoldDB" id="A0ABD3VM49"/>
<comment type="similarity">
    <text evidence="2 7">Belongs to the XK family.</text>
</comment>
<comment type="subcellular location">
    <subcellularLocation>
        <location evidence="1">Cell membrane</location>
        <topology evidence="1">Multi-pass membrane protein</topology>
    </subcellularLocation>
    <subcellularLocation>
        <location evidence="7">Membrane</location>
        <topology evidence="7">Multi-pass membrane protein</topology>
    </subcellularLocation>
</comment>
<name>A0ABD3VM49_SINWO</name>
<dbReference type="EMBL" id="JBJQND010000011">
    <property type="protein sequence ID" value="KAL3862659.1"/>
    <property type="molecule type" value="Genomic_DNA"/>
</dbReference>
<feature type="transmembrane region" description="Helical" evidence="7">
    <location>
        <begin position="776"/>
        <end position="794"/>
    </location>
</feature>
<dbReference type="InterPro" id="IPR050895">
    <property type="entry name" value="XK-related_scramblase"/>
</dbReference>
<dbReference type="GO" id="GO:0005886">
    <property type="term" value="C:plasma membrane"/>
    <property type="evidence" value="ECO:0007669"/>
    <property type="project" value="UniProtKB-SubCell"/>
</dbReference>
<keyword evidence="5 7" id="KW-1133">Transmembrane helix</keyword>
<sequence>MTDDEFYLQELPLFMSPSQNSDNVNLYCKSGVIKTPSSKKFKSPGTFSLKDKTINSLPENIKRYDKFGEEIKEADLSNSEAGIVSHGYLDTVGRGTTEASIRISLEVGIMPPDYVDPFGRSSSIDDTALLYVNESNHLPLLAYPIGPVSISIDPTHIQYEGDCRRTVTDHHHVENSSTGRPQFVITFHSEPGSRPVLCSSFTDIRSLTPRGALGTRKNVSSENLRGRLRLHRLKSNSCSDLTEHRQSLMHHRNISASGFLYPVHHQVKINEASGLLTEEYKKRIGHRRSRSMRDVFYDDPDEPILSRSASDQSLTTRKSHNKSAIDPEPFTGSLDDLLNIVIYPPSNGTSDQSLHESDEEKYNTEKYYLGENVQRINTLTVNEQEKIDHGVIWDIKKTGHDVPRDVTRKDHDVLRDVTRKDHDVLRDVTRKDQDFIQATKKTGRDATQDVKKKDHDVIRDVTRKDQDFIQATKKTGHDAIRDVTLKDQDFIQATKKIGRDAIRDVTKKDHDVIRDVTRKDQDFIQATKKTGRDATRDVTRKDQDCIQATKKTGRDATRDVTRKDQDFIQATKKTGRDVIRDVTRKDQDVIRDEKKTVHDIIRDIKRTNHDVIQDIKQTNQDIRGDIKDNNHVENTHFPFPSIKPDTPWIDQSMYEDINSSLAIENQLDMGDDDMVQTPLFIHEETQSDENHACDTRSNGCKIKMTINVTLAVISIFVYLADIGTDILLAREYFMQGEFSLFWATVVFILVPSALLAIVDLSWFYQDQMERIGNNSAAYVAVRIVFGVASFGRIFRTMEYVYHGYKWIHATRFSDQEYHETRSKEAARDFRLLDLINVFTESAPQFLLQLIITLYSHDVETVRALSLATSWVSIAWTLVSYYDCNRAALPGRNALTIQAYFLYLMAKLSEVSSRIVSVSLFIFVFKIWGVSILLHLVIMAVWVFCIQKPELEGIAASNLGKALYKLFFSYVLLVCYINLRNDPTLNRMIFYHTLTYTENFAMGGLVLWQMASHDELTNKYQVLFLIAIPLGFLFHVIFQAVFYRCCHSWSEEAASMTNQVNRAVSNEQEHELRVISQISL</sequence>
<keyword evidence="3" id="KW-1003">Cell membrane</keyword>
<evidence type="ECO:0000256" key="1">
    <source>
        <dbReference type="ARBA" id="ARBA00004651"/>
    </source>
</evidence>
<evidence type="ECO:0000256" key="7">
    <source>
        <dbReference type="RuleBase" id="RU910716"/>
    </source>
</evidence>
<gene>
    <name evidence="9" type="ORF">ACJMK2_008613</name>
</gene>
<keyword evidence="6 7" id="KW-0472">Membrane</keyword>